<sequence>MSNTRDTIMETLAQAGITNMSVDDVIAEFQASDELAGYLAGSDDIEQSILAHLPEFLAMHGFAGEVAAAAEELDPTATQSAAASVTAMPAAVTSAQASAIAQVVNSDLAAKQMKSEQSEMTAVLIDKPYPGEWMGGVGKLHVKGEVEKVVAQMKERYNPDSDINSLLGRVDSTFIPSNDQLAQLKVLHQNTHQGTKAVPLWYDFDNEAAYNGIMDVLTTGDGTFDVLIAPKEDEGEGAYKNKAWRWNTKGYAIRIPTTEAGESTSAERNLTKQGLMGLLATELAGYIVSHKENGLGCQLAFIKKKSAAGASAAAVAQTPTLRVKGNSPAANPEVRPINQIGNGQGKMTVRSSAFYFAVRVSKNGTWSVKKMRMALLWEQAPVWVRKAEYEPLFPSKVAGGIGRPDAKALQEIQDAQIALAAKIMGEGSGVHRHEYGMTNFCIEIEERIGRNAAQAAQEIAL</sequence>
<reference evidence="2 3" key="2">
    <citation type="submission" date="2007-06" db="EMBL/GenBank/DDBJ databases">
        <title>Draft genome sequence of Pseudoflavonifractor capillosus ATCC 29799.</title>
        <authorList>
            <person name="Sudarsanam P."/>
            <person name="Ley R."/>
            <person name="Guruge J."/>
            <person name="Turnbaugh P.J."/>
            <person name="Mahowald M."/>
            <person name="Liep D."/>
            <person name="Gordon J."/>
        </authorList>
    </citation>
    <scope>NUCLEOTIDE SEQUENCE [LARGE SCALE GENOMIC DNA]</scope>
    <source>
        <strain evidence="2 3">ATCC 29799</strain>
    </source>
</reference>
<comment type="caution">
    <text evidence="2">The sequence shown here is derived from an EMBL/GenBank/DDBJ whole genome shotgun (WGS) entry which is preliminary data.</text>
</comment>
<dbReference type="EMBL" id="AAXG02000028">
    <property type="protein sequence ID" value="EDM99272.1"/>
    <property type="molecule type" value="Genomic_DNA"/>
</dbReference>
<evidence type="ECO:0000256" key="1">
    <source>
        <dbReference type="SAM" id="MobiDB-lite"/>
    </source>
</evidence>
<dbReference type="RefSeq" id="WP_006573709.1">
    <property type="nucleotide sequence ID" value="NZ_AAXG02000028.1"/>
</dbReference>
<organism evidence="2 3">
    <name type="scientific">Pseudoflavonifractor capillosus ATCC 29799</name>
    <dbReference type="NCBI Taxonomy" id="411467"/>
    <lineage>
        <taxon>Bacteria</taxon>
        <taxon>Bacillati</taxon>
        <taxon>Bacillota</taxon>
        <taxon>Clostridia</taxon>
        <taxon>Eubacteriales</taxon>
        <taxon>Oscillospiraceae</taxon>
        <taxon>Pseudoflavonifractor</taxon>
    </lineage>
</organism>
<feature type="region of interest" description="Disordered" evidence="1">
    <location>
        <begin position="323"/>
        <end position="342"/>
    </location>
</feature>
<reference evidence="2 3" key="1">
    <citation type="submission" date="2007-04" db="EMBL/GenBank/DDBJ databases">
        <authorList>
            <person name="Fulton L."/>
            <person name="Clifton S."/>
            <person name="Fulton B."/>
            <person name="Xu J."/>
            <person name="Minx P."/>
            <person name="Pepin K.H."/>
            <person name="Johnson M."/>
            <person name="Thiruvilangam P."/>
            <person name="Bhonagiri V."/>
            <person name="Nash W.E."/>
            <person name="Mardis E.R."/>
            <person name="Wilson R.K."/>
        </authorList>
    </citation>
    <scope>NUCLEOTIDE SEQUENCE [LARGE SCALE GENOMIC DNA]</scope>
    <source>
        <strain evidence="2 3">ATCC 29799</strain>
    </source>
</reference>
<evidence type="ECO:0000313" key="2">
    <source>
        <dbReference type="EMBL" id="EDM99272.1"/>
    </source>
</evidence>
<name>A6NYA2_9FIRM</name>
<evidence type="ECO:0000313" key="3">
    <source>
        <dbReference type="Proteomes" id="UP000003639"/>
    </source>
</evidence>
<dbReference type="AlphaFoldDB" id="A6NYA2"/>
<gene>
    <name evidence="2" type="ORF">BACCAP_03201</name>
</gene>
<proteinExistence type="predicted"/>
<dbReference type="Proteomes" id="UP000003639">
    <property type="component" value="Unassembled WGS sequence"/>
</dbReference>
<keyword evidence="3" id="KW-1185">Reference proteome</keyword>
<accession>A6NYA2</accession>
<protein>
    <submittedName>
        <fullName evidence="2">Uncharacterized protein</fullName>
    </submittedName>
</protein>
<dbReference type="STRING" id="411467.BACCAP_03201"/>